<dbReference type="Proteomes" id="UP000661607">
    <property type="component" value="Unassembled WGS sequence"/>
</dbReference>
<accession>A0ABR9KJ42</accession>
<sequence>MSWPLGAFLVAVIGTELSGQYTRAAGGFGLIT</sequence>
<reference evidence="1 2" key="1">
    <citation type="submission" date="2020-10" db="EMBL/GenBank/DDBJ databases">
        <title>Sequencing the genomes of 1000 actinobacteria strains.</title>
        <authorList>
            <person name="Klenk H.-P."/>
        </authorList>
    </citation>
    <scope>NUCLEOTIDE SEQUENCE [LARGE SCALE GENOMIC DNA]</scope>
    <source>
        <strain evidence="1 2">DSM 43748</strain>
    </source>
</reference>
<evidence type="ECO:0000313" key="1">
    <source>
        <dbReference type="EMBL" id="MBE1561658.1"/>
    </source>
</evidence>
<evidence type="ECO:0000313" key="2">
    <source>
        <dbReference type="Proteomes" id="UP000661607"/>
    </source>
</evidence>
<proteinExistence type="predicted"/>
<protein>
    <recommendedName>
        <fullName evidence="3">QacE family quaternary ammonium compound efflux SMR transporter</fullName>
    </recommendedName>
</protein>
<keyword evidence="2" id="KW-1185">Reference proteome</keyword>
<name>A0ABR9KJ42_9ACTN</name>
<gene>
    <name evidence="1" type="ORF">H4W81_004437</name>
</gene>
<comment type="caution">
    <text evidence="1">The sequence shown here is derived from an EMBL/GenBank/DDBJ whole genome shotgun (WGS) entry which is preliminary data.</text>
</comment>
<dbReference type="EMBL" id="JADBEF010000001">
    <property type="protein sequence ID" value="MBE1561658.1"/>
    <property type="molecule type" value="Genomic_DNA"/>
</dbReference>
<organism evidence="1 2">
    <name type="scientific">Nonomuraea africana</name>
    <dbReference type="NCBI Taxonomy" id="46171"/>
    <lineage>
        <taxon>Bacteria</taxon>
        <taxon>Bacillati</taxon>
        <taxon>Actinomycetota</taxon>
        <taxon>Actinomycetes</taxon>
        <taxon>Streptosporangiales</taxon>
        <taxon>Streptosporangiaceae</taxon>
        <taxon>Nonomuraea</taxon>
    </lineage>
</organism>
<evidence type="ECO:0008006" key="3">
    <source>
        <dbReference type="Google" id="ProtNLM"/>
    </source>
</evidence>